<evidence type="ECO:0000313" key="1">
    <source>
        <dbReference type="EMBL" id="SVE59805.1"/>
    </source>
</evidence>
<protein>
    <submittedName>
        <fullName evidence="1">Uncharacterized protein</fullName>
    </submittedName>
</protein>
<name>A0A383EU85_9ZZZZ</name>
<accession>A0A383EU85</accession>
<organism evidence="1">
    <name type="scientific">marine metagenome</name>
    <dbReference type="NCBI Taxonomy" id="408172"/>
    <lineage>
        <taxon>unclassified sequences</taxon>
        <taxon>metagenomes</taxon>
        <taxon>ecological metagenomes</taxon>
    </lineage>
</organism>
<dbReference type="EMBL" id="UINC01228478">
    <property type="protein sequence ID" value="SVE59805.1"/>
    <property type="molecule type" value="Genomic_DNA"/>
</dbReference>
<sequence length="22" mass="2381">MSLLHSMLVGKPRLEVDKNGGV</sequence>
<gene>
    <name evidence="1" type="ORF">METZ01_LOCUS512659</name>
</gene>
<dbReference type="AlphaFoldDB" id="A0A383EU85"/>
<proteinExistence type="predicted"/>
<reference evidence="1" key="1">
    <citation type="submission" date="2018-05" db="EMBL/GenBank/DDBJ databases">
        <authorList>
            <person name="Lanie J.A."/>
            <person name="Ng W.-L."/>
            <person name="Kazmierczak K.M."/>
            <person name="Andrzejewski T.M."/>
            <person name="Davidsen T.M."/>
            <person name="Wayne K.J."/>
            <person name="Tettelin H."/>
            <person name="Glass J.I."/>
            <person name="Rusch D."/>
            <person name="Podicherti R."/>
            <person name="Tsui H.-C.T."/>
            <person name="Winkler M.E."/>
        </authorList>
    </citation>
    <scope>NUCLEOTIDE SEQUENCE</scope>
</reference>